<gene>
    <name evidence="1" type="ORF">IAB26_15920</name>
</gene>
<proteinExistence type="predicted"/>
<sequence length="142" mass="16084">MNGNAELLNFIYQNAEMGEEGASKVLEVAKEEEFSKVLREQVSGYSGIRDEAARMMGERGMEPKHIGRMKKFTADVMIDMKTMTDTTTAHLAKMMVEGGTMGITDAIQKEKEYAQADEEVLKLMGKLRKFEEKSQETMKKFL</sequence>
<protein>
    <recommendedName>
        <fullName evidence="3">DUF2383 domain-containing protein</fullName>
    </recommendedName>
</protein>
<accession>A0A9D1A0H3</accession>
<evidence type="ECO:0000313" key="1">
    <source>
        <dbReference type="EMBL" id="HIQ98038.1"/>
    </source>
</evidence>
<organism evidence="1 2">
    <name type="scientific">Candidatus Limivivens merdigallinarum</name>
    <dbReference type="NCBI Taxonomy" id="2840859"/>
    <lineage>
        <taxon>Bacteria</taxon>
        <taxon>Bacillati</taxon>
        <taxon>Bacillota</taxon>
        <taxon>Clostridia</taxon>
        <taxon>Lachnospirales</taxon>
        <taxon>Lachnospiraceae</taxon>
        <taxon>Lachnospiraceae incertae sedis</taxon>
        <taxon>Candidatus Limivivens</taxon>
    </lineage>
</organism>
<reference evidence="1" key="1">
    <citation type="submission" date="2020-10" db="EMBL/GenBank/DDBJ databases">
        <authorList>
            <person name="Gilroy R."/>
        </authorList>
    </citation>
    <scope>NUCLEOTIDE SEQUENCE</scope>
    <source>
        <strain evidence="1">ChiSjej3B21-11622</strain>
    </source>
</reference>
<reference evidence="1" key="2">
    <citation type="journal article" date="2021" name="PeerJ">
        <title>Extensive microbial diversity within the chicken gut microbiome revealed by metagenomics and culture.</title>
        <authorList>
            <person name="Gilroy R."/>
            <person name="Ravi A."/>
            <person name="Getino M."/>
            <person name="Pursley I."/>
            <person name="Horton D.L."/>
            <person name="Alikhan N.F."/>
            <person name="Baker D."/>
            <person name="Gharbi K."/>
            <person name="Hall N."/>
            <person name="Watson M."/>
            <person name="Adriaenssens E.M."/>
            <person name="Foster-Nyarko E."/>
            <person name="Jarju S."/>
            <person name="Secka A."/>
            <person name="Antonio M."/>
            <person name="Oren A."/>
            <person name="Chaudhuri R.R."/>
            <person name="La Ragione R."/>
            <person name="Hildebrand F."/>
            <person name="Pallen M.J."/>
        </authorList>
    </citation>
    <scope>NUCLEOTIDE SEQUENCE</scope>
    <source>
        <strain evidence="1">ChiSjej3B21-11622</strain>
    </source>
</reference>
<evidence type="ECO:0008006" key="3">
    <source>
        <dbReference type="Google" id="ProtNLM"/>
    </source>
</evidence>
<dbReference type="Proteomes" id="UP000886886">
    <property type="component" value="Unassembled WGS sequence"/>
</dbReference>
<name>A0A9D1A0H3_9FIRM</name>
<evidence type="ECO:0000313" key="2">
    <source>
        <dbReference type="Proteomes" id="UP000886886"/>
    </source>
</evidence>
<comment type="caution">
    <text evidence="1">The sequence shown here is derived from an EMBL/GenBank/DDBJ whole genome shotgun (WGS) entry which is preliminary data.</text>
</comment>
<dbReference type="EMBL" id="DVFT01000230">
    <property type="protein sequence ID" value="HIQ98038.1"/>
    <property type="molecule type" value="Genomic_DNA"/>
</dbReference>
<dbReference type="AlphaFoldDB" id="A0A9D1A0H3"/>